<comment type="caution">
    <text evidence="3">The sequence shown here is derived from an EMBL/GenBank/DDBJ whole genome shotgun (WGS) entry which is preliminary data.</text>
</comment>
<keyword evidence="4" id="KW-1185">Reference proteome</keyword>
<dbReference type="RefSeq" id="WP_322187632.1">
    <property type="nucleotide sequence ID" value="NZ_JAXLPB010000004.1"/>
</dbReference>
<evidence type="ECO:0000256" key="1">
    <source>
        <dbReference type="SAM" id="MobiDB-lite"/>
    </source>
</evidence>
<evidence type="ECO:0000313" key="3">
    <source>
        <dbReference type="EMBL" id="MDY8110106.1"/>
    </source>
</evidence>
<feature type="transmembrane region" description="Helical" evidence="2">
    <location>
        <begin position="27"/>
        <end position="46"/>
    </location>
</feature>
<name>A0ABU5I7D5_9HYPH</name>
<evidence type="ECO:0000313" key="4">
    <source>
        <dbReference type="Proteomes" id="UP001294412"/>
    </source>
</evidence>
<dbReference type="EMBL" id="JAXLPB010000004">
    <property type="protein sequence ID" value="MDY8110106.1"/>
    <property type="molecule type" value="Genomic_DNA"/>
</dbReference>
<dbReference type="Proteomes" id="UP001294412">
    <property type="component" value="Unassembled WGS sequence"/>
</dbReference>
<evidence type="ECO:0000256" key="2">
    <source>
        <dbReference type="SAM" id="Phobius"/>
    </source>
</evidence>
<dbReference type="PANTHER" id="PTHR30105">
    <property type="entry name" value="UNCHARACTERIZED YIBQ-RELATED"/>
    <property type="match status" value="1"/>
</dbReference>
<dbReference type="Pfam" id="PF04748">
    <property type="entry name" value="Polysacc_deac_2"/>
    <property type="match status" value="1"/>
</dbReference>
<dbReference type="PANTHER" id="PTHR30105:SF2">
    <property type="entry name" value="DIVERGENT POLYSACCHARIDE DEACETYLASE SUPERFAMILY"/>
    <property type="match status" value="1"/>
</dbReference>
<keyword evidence="2" id="KW-0472">Membrane</keyword>
<dbReference type="InterPro" id="IPR006837">
    <property type="entry name" value="Divergent_DAC"/>
</dbReference>
<protein>
    <submittedName>
        <fullName evidence="3">Divergent polysaccharide deacetylase family protein</fullName>
    </submittedName>
</protein>
<dbReference type="CDD" id="cd10936">
    <property type="entry name" value="CE4_DAC2"/>
    <property type="match status" value="1"/>
</dbReference>
<feature type="region of interest" description="Disordered" evidence="1">
    <location>
        <begin position="1"/>
        <end position="24"/>
    </location>
</feature>
<keyword evidence="2" id="KW-0812">Transmembrane</keyword>
<accession>A0ABU5I7D5</accession>
<reference evidence="3 4" key="1">
    <citation type="submission" date="2023-12" db="EMBL/GenBank/DDBJ databases">
        <title>Description of Novel Strain Fulvimarina sp. 2208YS6-2-32 isolated from Uroteuthis (Photololigo) edulis.</title>
        <authorList>
            <person name="Park J.-S."/>
        </authorList>
    </citation>
    <scope>NUCLEOTIDE SEQUENCE [LARGE SCALE GENOMIC DNA]</scope>
    <source>
        <strain evidence="3 4">2208YS6-2-32</strain>
    </source>
</reference>
<proteinExistence type="predicted"/>
<keyword evidence="2" id="KW-1133">Transmembrane helix</keyword>
<gene>
    <name evidence="3" type="ORF">U0C82_13240</name>
</gene>
<sequence>MDSTFSQPLKPRDRSTRRTLKPTRGDAAVAVAATVLVVLSLYPAWFDRAHRPGVEPIADLETAGRGDLDPVATNGITTLGGAAKKIDIDAALADRARQAASDAPYRPASVTVMEIDDVRQASLVAHMPESGLIEQSDFGPLPVRSADGRRPFDVYRAAGPTRMGPRVAIVVGGLGISQSGTQSAIQTLPSEITLAFAANGNSLDRWMQEARRSGHELLLQAPMEPVGYPNVDPGENTVTVDQMMAQDHSSLHATLGQMTNYIGVMNYLGGKITADAAAMQPLMSELTQRGLMYLDDGSSMRSVAPSLAQMTGTPLGAADLVLDDVQDAGEIGRRLDQLEQIARSKGSAIGVASAFETTTKVIGGWVRQAEQRGITLVPVSAVVTDPEQR</sequence>
<dbReference type="InterPro" id="IPR011330">
    <property type="entry name" value="Glyco_hydro/deAcase_b/a-brl"/>
</dbReference>
<dbReference type="SUPFAM" id="SSF88713">
    <property type="entry name" value="Glycoside hydrolase/deacetylase"/>
    <property type="match status" value="1"/>
</dbReference>
<organism evidence="3 4">
    <name type="scientific">Fulvimarina uroteuthidis</name>
    <dbReference type="NCBI Taxonomy" id="3098149"/>
    <lineage>
        <taxon>Bacteria</taxon>
        <taxon>Pseudomonadati</taxon>
        <taxon>Pseudomonadota</taxon>
        <taxon>Alphaproteobacteria</taxon>
        <taxon>Hyphomicrobiales</taxon>
        <taxon>Aurantimonadaceae</taxon>
        <taxon>Fulvimarina</taxon>
    </lineage>
</organism>
<dbReference type="Gene3D" id="3.20.20.370">
    <property type="entry name" value="Glycoside hydrolase/deacetylase"/>
    <property type="match status" value="1"/>
</dbReference>